<reference evidence="1" key="1">
    <citation type="submission" date="2020-02" db="EMBL/GenBank/DDBJ databases">
        <authorList>
            <person name="Meier V. D."/>
        </authorList>
    </citation>
    <scope>NUCLEOTIDE SEQUENCE</scope>
    <source>
        <strain evidence="1">AVDCRST_MAG94</strain>
    </source>
</reference>
<name>A0A6J4P766_9CYAN</name>
<dbReference type="EMBL" id="CADCTY010002100">
    <property type="protein sequence ID" value="CAA9404577.1"/>
    <property type="molecule type" value="Genomic_DNA"/>
</dbReference>
<dbReference type="AlphaFoldDB" id="A0A6J4P766"/>
<sequence length="40" mass="4409">MVLESSRLSGRSRLQQPVVDPAFIADCCLLIAKCRSLNDC</sequence>
<accession>A0A6J4P766</accession>
<gene>
    <name evidence="1" type="ORF">AVDCRST_MAG94-6094</name>
</gene>
<protein>
    <submittedName>
        <fullName evidence="1">Uncharacterized protein</fullName>
    </submittedName>
</protein>
<evidence type="ECO:0000313" key="1">
    <source>
        <dbReference type="EMBL" id="CAA9404577.1"/>
    </source>
</evidence>
<organism evidence="1">
    <name type="scientific">uncultured Leptolyngbya sp</name>
    <dbReference type="NCBI Taxonomy" id="332963"/>
    <lineage>
        <taxon>Bacteria</taxon>
        <taxon>Bacillati</taxon>
        <taxon>Cyanobacteriota</taxon>
        <taxon>Cyanophyceae</taxon>
        <taxon>Leptolyngbyales</taxon>
        <taxon>Leptolyngbyaceae</taxon>
        <taxon>Leptolyngbya group</taxon>
        <taxon>Leptolyngbya</taxon>
        <taxon>environmental samples</taxon>
    </lineage>
</organism>
<proteinExistence type="predicted"/>